<protein>
    <submittedName>
        <fullName evidence="10">ABC transporter permease</fullName>
    </submittedName>
</protein>
<dbReference type="InterPro" id="IPR050250">
    <property type="entry name" value="Macrolide_Exporter_MacB"/>
</dbReference>
<evidence type="ECO:0000256" key="6">
    <source>
        <dbReference type="ARBA" id="ARBA00038076"/>
    </source>
</evidence>
<organism evidence="10 11">
    <name type="scientific">Heliorestis convoluta</name>
    <dbReference type="NCBI Taxonomy" id="356322"/>
    <lineage>
        <taxon>Bacteria</taxon>
        <taxon>Bacillati</taxon>
        <taxon>Bacillota</taxon>
        <taxon>Clostridia</taxon>
        <taxon>Eubacteriales</taxon>
        <taxon>Heliobacteriaceae</taxon>
        <taxon>Heliorestis</taxon>
    </lineage>
</organism>
<feature type="domain" description="MacB-like periplasmic core" evidence="9">
    <location>
        <begin position="19"/>
        <end position="221"/>
    </location>
</feature>
<evidence type="ECO:0000256" key="5">
    <source>
        <dbReference type="ARBA" id="ARBA00023136"/>
    </source>
</evidence>
<reference evidence="11" key="1">
    <citation type="submission" date="2019-11" db="EMBL/GenBank/DDBJ databases">
        <title>Genome sequence of Heliorestis convoluta strain HH, an alkaliphilic and minimalistic phototrophic bacterium from a soda lake in Egypt.</title>
        <authorList>
            <person name="Dewey E.D."/>
            <person name="Stokes L.M."/>
            <person name="Burchell B.M."/>
            <person name="Shaffer K.N."/>
            <person name="Huntington A.M."/>
            <person name="Baker J.M."/>
            <person name="Nadendla S."/>
            <person name="Giglio M.G."/>
            <person name="Touchman J.W."/>
            <person name="Blankenship R.E."/>
            <person name="Madigan M.T."/>
            <person name="Sattley W.M."/>
        </authorList>
    </citation>
    <scope>NUCLEOTIDE SEQUENCE [LARGE SCALE GENOMIC DNA]</scope>
    <source>
        <strain evidence="11">HH</strain>
    </source>
</reference>
<evidence type="ECO:0000256" key="7">
    <source>
        <dbReference type="SAM" id="Phobius"/>
    </source>
</evidence>
<evidence type="ECO:0000256" key="4">
    <source>
        <dbReference type="ARBA" id="ARBA00022989"/>
    </source>
</evidence>
<feature type="domain" description="ABC3 transporter permease C-terminal" evidence="8">
    <location>
        <begin position="279"/>
        <end position="395"/>
    </location>
</feature>
<dbReference type="KEGG" id="hcv:FTV88_1305"/>
<evidence type="ECO:0000313" key="10">
    <source>
        <dbReference type="EMBL" id="QGG47452.1"/>
    </source>
</evidence>
<evidence type="ECO:0000313" key="11">
    <source>
        <dbReference type="Proteomes" id="UP000366051"/>
    </source>
</evidence>
<dbReference type="AlphaFoldDB" id="A0A5Q2N2F9"/>
<dbReference type="GO" id="GO:0005886">
    <property type="term" value="C:plasma membrane"/>
    <property type="evidence" value="ECO:0007669"/>
    <property type="project" value="UniProtKB-SubCell"/>
</dbReference>
<dbReference type="InterPro" id="IPR025857">
    <property type="entry name" value="MacB_PCD"/>
</dbReference>
<keyword evidence="2" id="KW-1003">Cell membrane</keyword>
<dbReference type="Proteomes" id="UP000366051">
    <property type="component" value="Chromosome"/>
</dbReference>
<evidence type="ECO:0000259" key="8">
    <source>
        <dbReference type="Pfam" id="PF02687"/>
    </source>
</evidence>
<keyword evidence="3 7" id="KW-0812">Transmembrane</keyword>
<name>A0A5Q2N2F9_9FIRM</name>
<keyword evidence="5 7" id="KW-0472">Membrane</keyword>
<comment type="similarity">
    <text evidence="6">Belongs to the ABC-4 integral membrane protein family.</text>
</comment>
<dbReference type="PANTHER" id="PTHR30572:SF4">
    <property type="entry name" value="ABC TRANSPORTER PERMEASE YTRF"/>
    <property type="match status" value="1"/>
</dbReference>
<dbReference type="OrthoDB" id="239678at2"/>
<keyword evidence="4 7" id="KW-1133">Transmembrane helix</keyword>
<gene>
    <name evidence="10" type="ORF">FTV88_1305</name>
</gene>
<evidence type="ECO:0000256" key="2">
    <source>
        <dbReference type="ARBA" id="ARBA00022475"/>
    </source>
</evidence>
<feature type="transmembrane region" description="Helical" evidence="7">
    <location>
        <begin position="317"/>
        <end position="348"/>
    </location>
</feature>
<sequence length="400" mass="43339">MSLFYFLTKSIERQWGRFLLFLLGITIAVAGTLSPWMLSRAMETALADAFDLVGANIVIAPPPDQYDMPLDSVRTVFTIEESKNLAVVSPKVLGILEATQGPLTIMGVAFDEEIRLKRWWSAQGQWPSSFQGDVPAYRFNHSMVKQDAETKDHKDFIAKEEPHSLVLGHGIATERGWALGDQVLIEDHLFVVQALLDPMGTAEDHMALIDLTLASHLLERPGQISMMEIAALCATCPIEIIVSQLEEALSGYQVEAVRESAEMRQLIIGRFTAFSTLTGLVVAAAGIMLVGLTAAAQARERQWEIALLQAIGFGRKTVTLLFSAQVGLAGLLAGLIGYGAALALSLAVWPYLAPGVLSPLTFFYPSELILTVAAATLVGVLSSYPLFSKAAKKDPARLLG</sequence>
<accession>A0A5Q2N2F9</accession>
<dbReference type="RefSeq" id="WP_153724821.1">
    <property type="nucleotide sequence ID" value="NZ_CP045875.1"/>
</dbReference>
<dbReference type="PANTHER" id="PTHR30572">
    <property type="entry name" value="MEMBRANE COMPONENT OF TRANSPORTER-RELATED"/>
    <property type="match status" value="1"/>
</dbReference>
<evidence type="ECO:0000256" key="1">
    <source>
        <dbReference type="ARBA" id="ARBA00004651"/>
    </source>
</evidence>
<evidence type="ECO:0000256" key="3">
    <source>
        <dbReference type="ARBA" id="ARBA00022692"/>
    </source>
</evidence>
<dbReference type="InterPro" id="IPR003838">
    <property type="entry name" value="ABC3_permease_C"/>
</dbReference>
<evidence type="ECO:0000259" key="9">
    <source>
        <dbReference type="Pfam" id="PF12704"/>
    </source>
</evidence>
<comment type="subcellular location">
    <subcellularLocation>
        <location evidence="1">Cell membrane</location>
        <topology evidence="1">Multi-pass membrane protein</topology>
    </subcellularLocation>
</comment>
<keyword evidence="11" id="KW-1185">Reference proteome</keyword>
<dbReference type="Pfam" id="PF02687">
    <property type="entry name" value="FtsX"/>
    <property type="match status" value="1"/>
</dbReference>
<dbReference type="EMBL" id="CP045875">
    <property type="protein sequence ID" value="QGG47452.1"/>
    <property type="molecule type" value="Genomic_DNA"/>
</dbReference>
<proteinExistence type="inferred from homology"/>
<dbReference type="Pfam" id="PF12704">
    <property type="entry name" value="MacB_PCD"/>
    <property type="match status" value="1"/>
</dbReference>
<dbReference type="GO" id="GO:0022857">
    <property type="term" value="F:transmembrane transporter activity"/>
    <property type="evidence" value="ECO:0007669"/>
    <property type="project" value="TreeGrafter"/>
</dbReference>
<feature type="transmembrane region" description="Helical" evidence="7">
    <location>
        <begin position="368"/>
        <end position="387"/>
    </location>
</feature>
<feature type="transmembrane region" description="Helical" evidence="7">
    <location>
        <begin position="273"/>
        <end position="296"/>
    </location>
</feature>